<sequence length="559" mass="62862">MASQTLLPQISLSATEQKIRDLLVDYAAAKDAQTGSVPTVLRVSGGWVRDKVLGNESNDLDIAISNLSGEEFARGLMAYIGGNMDKYAGVVKKVTSIHTIASNPEKSKHLETCTTKLYDLDIDFVNLRSEEYTDQSRIPVIKFGTPEEDALRRDATLNALFYNLQTRQVEDYTGKGLTDLYQGVLRTPLQPFQTFLDDPLRVLRLIRFASRFNFVIESETLHAMTSPEIKVALSQKISRERIGVEVEKILQSQNAGYGLKLITYTGLFELIFSMGPFEEAVRAYNPDLTELLRESTISSSEQTSYTVELLPVFAQYIHSQNQQNSPVGKVFTSLSQERKMQKLFWLLTVAQPLQSLVLVTNPKKRGTLAVELLIKEGVKLGNKDAEPVAKIITLQPTLNKFIETFTKSHETVTRSDVGLMIRSYGEWWPLALTFNAFFEFLIHASTIVQLTPFNGACPRDPLDTSVVTDSNTQALGALAQEALTKYNALYQYIQEQQLGDAYNWKHVVDGKVLSKTLELKPGPWMKAVNDEIMKWQLDHPGEGKDECIEYIKTVIHKFV</sequence>
<dbReference type="PANTHER" id="PTHR13734:SF5">
    <property type="entry name" value="CCA TRNA NUCLEOTIDYLTRANSFERASE, MITOCHONDRIAL"/>
    <property type="match status" value="1"/>
</dbReference>
<dbReference type="Gene3D" id="1.10.3090.10">
    <property type="entry name" value="cca-adding enzyme, domain 2"/>
    <property type="match status" value="1"/>
</dbReference>
<evidence type="ECO:0000256" key="12">
    <source>
        <dbReference type="ARBA" id="ARBA00082324"/>
    </source>
</evidence>
<feature type="domain" description="tRNA nucleotidyltransferase/poly(A) polymerase RNA and SrmB- binding" evidence="15">
    <location>
        <begin position="213"/>
        <end position="272"/>
    </location>
</feature>
<dbReference type="CDD" id="cd05398">
    <property type="entry name" value="NT_ClassII-CCAase"/>
    <property type="match status" value="1"/>
</dbReference>
<evidence type="ECO:0000259" key="14">
    <source>
        <dbReference type="Pfam" id="PF01743"/>
    </source>
</evidence>
<evidence type="ECO:0000256" key="9">
    <source>
        <dbReference type="ARBA" id="ARBA00076038"/>
    </source>
</evidence>
<dbReference type="Gene3D" id="3.30.460.10">
    <property type="entry name" value="Beta Polymerase, domain 2"/>
    <property type="match status" value="1"/>
</dbReference>
<evidence type="ECO:0000259" key="15">
    <source>
        <dbReference type="Pfam" id="PF12627"/>
    </source>
</evidence>
<organism evidence="16 17">
    <name type="scientific">Babjeviella inositovora NRRL Y-12698</name>
    <dbReference type="NCBI Taxonomy" id="984486"/>
    <lineage>
        <taxon>Eukaryota</taxon>
        <taxon>Fungi</taxon>
        <taxon>Dikarya</taxon>
        <taxon>Ascomycota</taxon>
        <taxon>Saccharomycotina</taxon>
        <taxon>Pichiomycetes</taxon>
        <taxon>Serinales incertae sedis</taxon>
        <taxon>Babjeviella</taxon>
    </lineage>
</organism>
<comment type="catalytic activity">
    <reaction evidence="5">
        <text>a tRNA precursor + 2 CTP + ATP = a tRNA with a 3' CCA end + 3 diphosphate</text>
        <dbReference type="Rhea" id="RHEA:14433"/>
        <dbReference type="Rhea" id="RHEA-COMP:10465"/>
        <dbReference type="Rhea" id="RHEA-COMP:10468"/>
        <dbReference type="ChEBI" id="CHEBI:30616"/>
        <dbReference type="ChEBI" id="CHEBI:33019"/>
        <dbReference type="ChEBI" id="CHEBI:37563"/>
        <dbReference type="ChEBI" id="CHEBI:74896"/>
        <dbReference type="ChEBI" id="CHEBI:83071"/>
        <dbReference type="EC" id="2.7.7.72"/>
    </reaction>
</comment>
<feature type="domain" description="Poly A polymerase head" evidence="14">
    <location>
        <begin position="41"/>
        <end position="186"/>
    </location>
</feature>
<reference evidence="17" key="1">
    <citation type="submission" date="2016-05" db="EMBL/GenBank/DDBJ databases">
        <title>Comparative genomics of biotechnologically important yeasts.</title>
        <authorList>
            <consortium name="DOE Joint Genome Institute"/>
            <person name="Riley R."/>
            <person name="Haridas S."/>
            <person name="Wolfe K.H."/>
            <person name="Lopes M.R."/>
            <person name="Hittinger C.T."/>
            <person name="Goker M."/>
            <person name="Salamov A."/>
            <person name="Wisecaver J."/>
            <person name="Long T.M."/>
            <person name="Aerts A.L."/>
            <person name="Barry K."/>
            <person name="Choi C."/>
            <person name="Clum A."/>
            <person name="Coughlan A.Y."/>
            <person name="Deshpande S."/>
            <person name="Douglass A.P."/>
            <person name="Hanson S.J."/>
            <person name="Klenk H.-P."/>
            <person name="Labutti K."/>
            <person name="Lapidus A."/>
            <person name="Lindquist E."/>
            <person name="Lipzen A."/>
            <person name="Meier-Kolthoff J.P."/>
            <person name="Ohm R.A."/>
            <person name="Otillar R.P."/>
            <person name="Pangilinan J."/>
            <person name="Peng Y."/>
            <person name="Rokas A."/>
            <person name="Rosa C.A."/>
            <person name="Scheuner C."/>
            <person name="Sibirny A.A."/>
            <person name="Slot J.C."/>
            <person name="Stielow J.B."/>
            <person name="Sun H."/>
            <person name="Kurtzman C.P."/>
            <person name="Blackwell M."/>
            <person name="Grigoriev I.V."/>
            <person name="Jeffries T.W."/>
        </authorList>
    </citation>
    <scope>NUCLEOTIDE SEQUENCE [LARGE SCALE GENOMIC DNA]</scope>
    <source>
        <strain evidence="17">NRRL Y-12698</strain>
    </source>
</reference>
<evidence type="ECO:0000256" key="8">
    <source>
        <dbReference type="ARBA" id="ARBA00072969"/>
    </source>
</evidence>
<keyword evidence="17" id="KW-1185">Reference proteome</keyword>
<dbReference type="SUPFAM" id="SSF81891">
    <property type="entry name" value="Poly A polymerase C-terminal region-like"/>
    <property type="match status" value="1"/>
</dbReference>
<accession>A0A1E3QM66</accession>
<evidence type="ECO:0000256" key="11">
    <source>
        <dbReference type="ARBA" id="ARBA00080500"/>
    </source>
</evidence>
<dbReference type="RefSeq" id="XP_018984103.1">
    <property type="nucleotide sequence ID" value="XM_019129361.1"/>
</dbReference>
<evidence type="ECO:0000256" key="2">
    <source>
        <dbReference type="ARBA" id="ARBA00022679"/>
    </source>
</evidence>
<evidence type="ECO:0000256" key="7">
    <source>
        <dbReference type="ARBA" id="ARBA00066885"/>
    </source>
</evidence>
<evidence type="ECO:0000313" key="17">
    <source>
        <dbReference type="Proteomes" id="UP000094336"/>
    </source>
</evidence>
<evidence type="ECO:0000256" key="3">
    <source>
        <dbReference type="ARBA" id="ARBA00022741"/>
    </source>
</evidence>
<dbReference type="InterPro" id="IPR032828">
    <property type="entry name" value="PolyA_RNA-bd"/>
</dbReference>
<dbReference type="InterPro" id="IPR002646">
    <property type="entry name" value="PolA_pol_head_dom"/>
</dbReference>
<dbReference type="Pfam" id="PF01743">
    <property type="entry name" value="PolyA_pol"/>
    <property type="match status" value="1"/>
</dbReference>
<dbReference type="GO" id="GO:0052927">
    <property type="term" value="F:CC tRNA cytidylyltransferase activity"/>
    <property type="evidence" value="ECO:0007669"/>
    <property type="project" value="EnsemblFungi"/>
</dbReference>
<protein>
    <recommendedName>
        <fullName evidence="8">CCA tRNA nucleotidyltransferase, mitochondrial</fullName>
        <ecNumber evidence="7">2.7.7.72</ecNumber>
    </recommendedName>
    <alternativeName>
        <fullName evidence="10">CCA-adding enzyme</fullName>
    </alternativeName>
    <alternativeName>
        <fullName evidence="9">tRNA CCA-pyrophosphorylase</fullName>
    </alternativeName>
    <alternativeName>
        <fullName evidence="11">tRNA adenylyltransferase</fullName>
    </alternativeName>
    <alternativeName>
        <fullName evidence="12">tRNA nucleotidyltransferase</fullName>
    </alternativeName>
</protein>
<dbReference type="EMBL" id="KV454434">
    <property type="protein sequence ID" value="ODQ78775.1"/>
    <property type="molecule type" value="Genomic_DNA"/>
</dbReference>
<evidence type="ECO:0000256" key="10">
    <source>
        <dbReference type="ARBA" id="ARBA00077436"/>
    </source>
</evidence>
<dbReference type="GO" id="GO:0001680">
    <property type="term" value="P:tRNA 3'-terminal CCA addition"/>
    <property type="evidence" value="ECO:0007669"/>
    <property type="project" value="EnsemblFungi"/>
</dbReference>
<dbReference type="GO" id="GO:0052929">
    <property type="term" value="F:ATP:3'-cytidine-cytidine-tRNA adenylyltransferase activity"/>
    <property type="evidence" value="ECO:0007669"/>
    <property type="project" value="EnsemblFungi"/>
</dbReference>
<dbReference type="GO" id="GO:0004810">
    <property type="term" value="F:CCA tRNA nucleotidyltransferase activity"/>
    <property type="evidence" value="ECO:0007669"/>
    <property type="project" value="UniProtKB-EC"/>
</dbReference>
<dbReference type="SUPFAM" id="SSF81301">
    <property type="entry name" value="Nucleotidyltransferase"/>
    <property type="match status" value="1"/>
</dbReference>
<evidence type="ECO:0000256" key="4">
    <source>
        <dbReference type="ARBA" id="ARBA00022884"/>
    </source>
</evidence>
<dbReference type="GO" id="GO:0003723">
    <property type="term" value="F:RNA binding"/>
    <property type="evidence" value="ECO:0007669"/>
    <property type="project" value="UniProtKB-KW"/>
</dbReference>
<evidence type="ECO:0000256" key="6">
    <source>
        <dbReference type="ARBA" id="ARBA00056517"/>
    </source>
</evidence>
<keyword evidence="3" id="KW-0547">Nucleotide-binding</keyword>
<keyword evidence="2 13" id="KW-0808">Transferase</keyword>
<dbReference type="InterPro" id="IPR043519">
    <property type="entry name" value="NT_sf"/>
</dbReference>
<dbReference type="AlphaFoldDB" id="A0A1E3QM66"/>
<evidence type="ECO:0000256" key="5">
    <source>
        <dbReference type="ARBA" id="ARBA00050431"/>
    </source>
</evidence>
<name>A0A1E3QM66_9ASCO</name>
<dbReference type="GO" id="GO:0000166">
    <property type="term" value="F:nucleotide binding"/>
    <property type="evidence" value="ECO:0007669"/>
    <property type="project" value="UniProtKB-KW"/>
</dbReference>
<dbReference type="Proteomes" id="UP000094336">
    <property type="component" value="Unassembled WGS sequence"/>
</dbReference>
<dbReference type="STRING" id="984486.A0A1E3QM66"/>
<keyword evidence="4 13" id="KW-0694">RNA-binding</keyword>
<evidence type="ECO:0000256" key="13">
    <source>
        <dbReference type="RuleBase" id="RU003953"/>
    </source>
</evidence>
<dbReference type="GO" id="GO:0005759">
    <property type="term" value="C:mitochondrial matrix"/>
    <property type="evidence" value="ECO:0007669"/>
    <property type="project" value="EnsemblFungi"/>
</dbReference>
<dbReference type="FunFam" id="3.30.460.10:FF:000019">
    <property type="entry name" value="tRNA nucleotidyltransferase cca2"/>
    <property type="match status" value="1"/>
</dbReference>
<gene>
    <name evidence="16" type="ORF">BABINDRAFT_162458</name>
</gene>
<comment type="similarity">
    <text evidence="1 13">Belongs to the tRNA nucleotidyltransferase/poly(A) polymerase family.</text>
</comment>
<evidence type="ECO:0000256" key="1">
    <source>
        <dbReference type="ARBA" id="ARBA00007265"/>
    </source>
</evidence>
<proteinExistence type="inferred from homology"/>
<dbReference type="PANTHER" id="PTHR13734">
    <property type="entry name" value="TRNA-NUCLEOTIDYLTRANSFERASE"/>
    <property type="match status" value="1"/>
</dbReference>
<dbReference type="Pfam" id="PF12627">
    <property type="entry name" value="PolyA_pol_RNAbd"/>
    <property type="match status" value="1"/>
</dbReference>
<comment type="function">
    <text evidence="6">Nucleotidyltransferase that catalyzes the addition and repair of the essential 3'-terminal CCA sequence in tRNAs, which is necessary for the attachment of amino acids to the 3' terminus of tRNA molecules, using CTP and ATP as substrates. tRNA 3'-terminal CCA addition is required both for tRNA processing and repair. Also involved in tRNA surveillance by mediating tandem CCA addition to generate a CCACCA at the 3' terminus of unstable tRNAs. While stable tRNAs receive only 3'-terminal CCA, unstable tRNAs are marked with CCACCA and rapidly degraded. The structural flexibility of RNA controls the choice between CCA versus CCACCA addition: following the first CCA addition cycle, nucleotide-binding to the active site triggers a clockwise screw motion, producing torque on the RNA. This ejects stable RNAs, whereas unstable RNAs are refolded while bound to the enzyme and subjected to a second CCA catalytic cycle.</text>
</comment>
<dbReference type="GeneID" id="30147214"/>
<dbReference type="OrthoDB" id="445712at2759"/>
<dbReference type="EC" id="2.7.7.72" evidence="7"/>
<evidence type="ECO:0000313" key="16">
    <source>
        <dbReference type="EMBL" id="ODQ78775.1"/>
    </source>
</evidence>